<name>D6WBP7_TRICA</name>
<dbReference type="EMBL" id="KQ971313">
    <property type="protein sequence ID" value="EEZ97882.1"/>
    <property type="molecule type" value="Genomic_DNA"/>
</dbReference>
<dbReference type="HOGENOM" id="CLU_2240014_0_0_1"/>
<reference evidence="1 2" key="1">
    <citation type="journal article" date="2008" name="Nature">
        <title>The genome of the model beetle and pest Tribolium castaneum.</title>
        <authorList>
            <consortium name="Tribolium Genome Sequencing Consortium"/>
            <person name="Richards S."/>
            <person name="Gibbs R.A."/>
            <person name="Weinstock G.M."/>
            <person name="Brown S.J."/>
            <person name="Denell R."/>
            <person name="Beeman R.W."/>
            <person name="Gibbs R."/>
            <person name="Beeman R.W."/>
            <person name="Brown S.J."/>
            <person name="Bucher G."/>
            <person name="Friedrich M."/>
            <person name="Grimmelikhuijzen C.J."/>
            <person name="Klingler M."/>
            <person name="Lorenzen M."/>
            <person name="Richards S."/>
            <person name="Roth S."/>
            <person name="Schroder R."/>
            <person name="Tautz D."/>
            <person name="Zdobnov E.M."/>
            <person name="Muzny D."/>
            <person name="Gibbs R.A."/>
            <person name="Weinstock G.M."/>
            <person name="Attaway T."/>
            <person name="Bell S."/>
            <person name="Buhay C.J."/>
            <person name="Chandrabose M.N."/>
            <person name="Chavez D."/>
            <person name="Clerk-Blankenburg K.P."/>
            <person name="Cree A."/>
            <person name="Dao M."/>
            <person name="Davis C."/>
            <person name="Chacko J."/>
            <person name="Dinh H."/>
            <person name="Dugan-Rocha S."/>
            <person name="Fowler G."/>
            <person name="Garner T.T."/>
            <person name="Garnes J."/>
            <person name="Gnirke A."/>
            <person name="Hawes A."/>
            <person name="Hernandez J."/>
            <person name="Hines S."/>
            <person name="Holder M."/>
            <person name="Hume J."/>
            <person name="Jhangiani S.N."/>
            <person name="Joshi V."/>
            <person name="Khan Z.M."/>
            <person name="Jackson L."/>
            <person name="Kovar C."/>
            <person name="Kowis A."/>
            <person name="Lee S."/>
            <person name="Lewis L.R."/>
            <person name="Margolis J."/>
            <person name="Morgan M."/>
            <person name="Nazareth L.V."/>
            <person name="Nguyen N."/>
            <person name="Okwuonu G."/>
            <person name="Parker D."/>
            <person name="Richards S."/>
            <person name="Ruiz S.J."/>
            <person name="Santibanez J."/>
            <person name="Savard J."/>
            <person name="Scherer S.E."/>
            <person name="Schneider B."/>
            <person name="Sodergren E."/>
            <person name="Tautz D."/>
            <person name="Vattahil S."/>
            <person name="Villasana D."/>
            <person name="White C.S."/>
            <person name="Wright R."/>
            <person name="Park Y."/>
            <person name="Beeman R.W."/>
            <person name="Lord J."/>
            <person name="Oppert B."/>
            <person name="Lorenzen M."/>
            <person name="Brown S."/>
            <person name="Wang L."/>
            <person name="Savard J."/>
            <person name="Tautz D."/>
            <person name="Richards S."/>
            <person name="Weinstock G."/>
            <person name="Gibbs R.A."/>
            <person name="Liu Y."/>
            <person name="Worley K."/>
            <person name="Weinstock G."/>
            <person name="Elsik C.G."/>
            <person name="Reese J.T."/>
            <person name="Elhaik E."/>
            <person name="Landan G."/>
            <person name="Graur D."/>
            <person name="Arensburger P."/>
            <person name="Atkinson P."/>
            <person name="Beeman R.W."/>
            <person name="Beidler J."/>
            <person name="Brown S.J."/>
            <person name="Demuth J.P."/>
            <person name="Drury D.W."/>
            <person name="Du Y.Z."/>
            <person name="Fujiwara H."/>
            <person name="Lorenzen M."/>
            <person name="Maselli V."/>
            <person name="Osanai M."/>
            <person name="Park Y."/>
            <person name="Robertson H.M."/>
            <person name="Tu Z."/>
            <person name="Wang J.J."/>
            <person name="Wang S."/>
            <person name="Richards S."/>
            <person name="Song H."/>
            <person name="Zhang L."/>
            <person name="Sodergren E."/>
            <person name="Werner D."/>
            <person name="Stanke M."/>
            <person name="Morgenstern B."/>
            <person name="Solovyev V."/>
            <person name="Kosarev P."/>
            <person name="Brown G."/>
            <person name="Chen H.C."/>
            <person name="Ermolaeva O."/>
            <person name="Hlavina W."/>
            <person name="Kapustin Y."/>
            <person name="Kiryutin B."/>
            <person name="Kitts P."/>
            <person name="Maglott D."/>
            <person name="Pruitt K."/>
            <person name="Sapojnikov V."/>
            <person name="Souvorov A."/>
            <person name="Mackey A.J."/>
            <person name="Waterhouse R.M."/>
            <person name="Wyder S."/>
            <person name="Zdobnov E.M."/>
            <person name="Zdobnov E.M."/>
            <person name="Wyder S."/>
            <person name="Kriventseva E.V."/>
            <person name="Kadowaki T."/>
            <person name="Bork P."/>
            <person name="Aranda M."/>
            <person name="Bao R."/>
            <person name="Beermann A."/>
            <person name="Berns N."/>
            <person name="Bolognesi R."/>
            <person name="Bonneton F."/>
            <person name="Bopp D."/>
            <person name="Brown S.J."/>
            <person name="Bucher G."/>
            <person name="Butts T."/>
            <person name="Chaumot A."/>
            <person name="Denell R.E."/>
            <person name="Ferrier D.E."/>
            <person name="Friedrich M."/>
            <person name="Gordon C.M."/>
            <person name="Jindra M."/>
            <person name="Klingler M."/>
            <person name="Lan Q."/>
            <person name="Lattorff H.M."/>
            <person name="Laudet V."/>
            <person name="von Levetsow C."/>
            <person name="Liu Z."/>
            <person name="Lutz R."/>
            <person name="Lynch J.A."/>
            <person name="da Fonseca R.N."/>
            <person name="Posnien N."/>
            <person name="Reuter R."/>
            <person name="Roth S."/>
            <person name="Savard J."/>
            <person name="Schinko J.B."/>
            <person name="Schmitt C."/>
            <person name="Schoppmeier M."/>
            <person name="Schroder R."/>
            <person name="Shippy T.D."/>
            <person name="Simonnet F."/>
            <person name="Marques-Souza H."/>
            <person name="Tautz D."/>
            <person name="Tomoyasu Y."/>
            <person name="Trauner J."/>
            <person name="Van der Zee M."/>
            <person name="Vervoort M."/>
            <person name="Wittkopp N."/>
            <person name="Wimmer E.A."/>
            <person name="Yang X."/>
            <person name="Jones A.K."/>
            <person name="Sattelle D.B."/>
            <person name="Ebert P.R."/>
            <person name="Nelson D."/>
            <person name="Scott J.G."/>
            <person name="Beeman R.W."/>
            <person name="Muthukrishnan S."/>
            <person name="Kramer K.J."/>
            <person name="Arakane Y."/>
            <person name="Beeman R.W."/>
            <person name="Zhu Q."/>
            <person name="Hogenkamp D."/>
            <person name="Dixit R."/>
            <person name="Oppert B."/>
            <person name="Jiang H."/>
            <person name="Zou Z."/>
            <person name="Marshall J."/>
            <person name="Elpidina E."/>
            <person name="Vinokurov K."/>
            <person name="Oppert C."/>
            <person name="Zou Z."/>
            <person name="Evans J."/>
            <person name="Lu Z."/>
            <person name="Zhao P."/>
            <person name="Sumathipala N."/>
            <person name="Altincicek B."/>
            <person name="Vilcinskas A."/>
            <person name="Williams M."/>
            <person name="Hultmark D."/>
            <person name="Hetru C."/>
            <person name="Jiang H."/>
            <person name="Grimmelikhuijzen C.J."/>
            <person name="Hauser F."/>
            <person name="Cazzamali G."/>
            <person name="Williamson M."/>
            <person name="Park Y."/>
            <person name="Li B."/>
            <person name="Tanaka Y."/>
            <person name="Predel R."/>
            <person name="Neupert S."/>
            <person name="Schachtner J."/>
            <person name="Verleyen P."/>
            <person name="Raible F."/>
            <person name="Bork P."/>
            <person name="Friedrich M."/>
            <person name="Walden K.K."/>
            <person name="Robertson H.M."/>
            <person name="Angeli S."/>
            <person name="Foret S."/>
            <person name="Bucher G."/>
            <person name="Schuetz S."/>
            <person name="Maleszka R."/>
            <person name="Wimmer E.A."/>
            <person name="Beeman R.W."/>
            <person name="Lorenzen M."/>
            <person name="Tomoyasu Y."/>
            <person name="Miller S.C."/>
            <person name="Grossmann D."/>
            <person name="Bucher G."/>
        </authorList>
    </citation>
    <scope>NUCLEOTIDE SEQUENCE [LARGE SCALE GENOMIC DNA]</scope>
    <source>
        <strain evidence="1 2">Georgia GA2</strain>
    </source>
</reference>
<organism evidence="1 2">
    <name type="scientific">Tribolium castaneum</name>
    <name type="common">Red flour beetle</name>
    <dbReference type="NCBI Taxonomy" id="7070"/>
    <lineage>
        <taxon>Eukaryota</taxon>
        <taxon>Metazoa</taxon>
        <taxon>Ecdysozoa</taxon>
        <taxon>Arthropoda</taxon>
        <taxon>Hexapoda</taxon>
        <taxon>Insecta</taxon>
        <taxon>Pterygota</taxon>
        <taxon>Neoptera</taxon>
        <taxon>Endopterygota</taxon>
        <taxon>Coleoptera</taxon>
        <taxon>Polyphaga</taxon>
        <taxon>Cucujiformia</taxon>
        <taxon>Tenebrionidae</taxon>
        <taxon>Tenebrionidae incertae sedis</taxon>
        <taxon>Tribolium</taxon>
    </lineage>
</organism>
<protein>
    <submittedName>
        <fullName evidence="1">Uncharacterized protein</fullName>
    </submittedName>
</protein>
<reference evidence="1 2" key="2">
    <citation type="journal article" date="2010" name="Nucleic Acids Res.">
        <title>BeetleBase in 2010: revisions to provide comprehensive genomic information for Tribolium castaneum.</title>
        <authorList>
            <person name="Kim H.S."/>
            <person name="Murphy T."/>
            <person name="Xia J."/>
            <person name="Caragea D."/>
            <person name="Park Y."/>
            <person name="Beeman R.W."/>
            <person name="Lorenzen M.D."/>
            <person name="Butcher S."/>
            <person name="Manak J.R."/>
            <person name="Brown S.J."/>
        </authorList>
    </citation>
    <scope>GENOME REANNOTATION</scope>
    <source>
        <strain evidence="1 2">Georgia GA2</strain>
    </source>
</reference>
<dbReference type="Proteomes" id="UP000007266">
    <property type="component" value="Linkage group 2"/>
</dbReference>
<dbReference type="AlphaFoldDB" id="D6WBP7"/>
<sequence>MPIPNPVDPASLDSLMSAVFHVWRTKPLLADLGTPVYIVSKLPFRNELSKRQVNFYVTLDASRVHKEVEVFIRMQMREKPLKHVSSPGGLWLFCGGSFDAMNASF</sequence>
<evidence type="ECO:0000313" key="1">
    <source>
        <dbReference type="EMBL" id="EEZ97882.1"/>
    </source>
</evidence>
<gene>
    <name evidence="1" type="primary">GLEAN_00264</name>
    <name evidence="1" type="ORF">TcasGA2_TC000264</name>
</gene>
<evidence type="ECO:0000313" key="2">
    <source>
        <dbReference type="Proteomes" id="UP000007266"/>
    </source>
</evidence>
<accession>D6WBP7</accession>
<keyword evidence="2" id="KW-1185">Reference proteome</keyword>
<proteinExistence type="predicted"/>